<proteinExistence type="predicted"/>
<evidence type="ECO:0000256" key="2">
    <source>
        <dbReference type="SAM" id="MobiDB-lite"/>
    </source>
</evidence>
<geneLocation type="plasmid" evidence="3 4">
    <name>unnamed2</name>
</geneLocation>
<feature type="compositionally biased region" description="Acidic residues" evidence="2">
    <location>
        <begin position="129"/>
        <end position="177"/>
    </location>
</feature>
<sequence>MSDKQYTIKFLDVPKVPKGLREALHAKNPLTHHSSKRLSLEEADEAIMQAAKILDPGQRIDIGIEVREKSKENDDTWEIRPILKSNLTRDGLYSLLQPLQNGDQAKKVQNLLSAVSIQLAESYQKQQEENGDDDDPSSWYDAEESNDSENYDDSSYENDEESYYDIDDSMQEEENDNNDQSALTGALPKKANKNSENESAEIESERSSSSDEGIVDDETLSKMLFSEHKNAEKNENNLSTSDDSVSKENSENNTDNHPVLMTSGKFTNVADIYSQIPEKYDAKFFDLTAILKSLGYVDSPKNSYEQDFNLALQDKIGELKLDKYQSNFVQEMNSLKQNLVKDLADYYHQINNQTVAIAVNDQCKAKLAQLEKEANEKKDKYAQDGQIKKKKKLDAVDERIKQQVAAYKANLEEGKQGELREYDAQVDQDVYAYQKKVDAEFNENSKHVRNDEQNKEIANRNQKLDHERFTQSQEFLSNIDTTFNRYDQYFTPKVQSLREFAKKEHARIQKQKDMDSKLEESRKQAEADRLERKRANDLKEQEIQKQGDLPKDMAEAIASALRQGQPNYGNGNQMPYGYPLAYYMPPVPQQVPQAQPAQVQSDPTTAKQIQDLQDEIRRLRSEKEKKAAEEKNKAEITNLKAELKKEREKNEASKRKTLVAKVSGLAAVMMLGLGGFGIYEYQNNQAQNASQSQAVLNRATLRKYNTSNSNRQPKSNKTESNAKKSNNSDNSSSDDDSAHTVDKNNSNQNQKNTVQAAVETDNNLKNYQESKTWQQKVDSLNAMLGQHDIRALKEINDSEPSKLSRLYEAITMKNDSDMRNIYLSMNPTERKDMSWNARNDVALAFYNIKDWHNGWYVRYGY</sequence>
<feature type="region of interest" description="Disordered" evidence="2">
    <location>
        <begin position="505"/>
        <end position="548"/>
    </location>
</feature>
<feature type="region of interest" description="Disordered" evidence="2">
    <location>
        <begin position="124"/>
        <end position="215"/>
    </location>
</feature>
<feature type="region of interest" description="Disordered" evidence="2">
    <location>
        <begin position="227"/>
        <end position="261"/>
    </location>
</feature>
<evidence type="ECO:0000313" key="3">
    <source>
        <dbReference type="EMBL" id="QIA88637.1"/>
    </source>
</evidence>
<dbReference type="AlphaFoldDB" id="A0A9X7XUZ8"/>
<name>A0A9X7XUZ8_LACJH</name>
<gene>
    <name evidence="3" type="ORF">FEE39_10365</name>
</gene>
<keyword evidence="1" id="KW-0175">Coiled coil</keyword>
<keyword evidence="3" id="KW-0614">Plasmid</keyword>
<dbReference type="EMBL" id="CP040856">
    <property type="protein sequence ID" value="QIA88637.1"/>
    <property type="molecule type" value="Genomic_DNA"/>
</dbReference>
<dbReference type="RefSeq" id="WP_163588994.1">
    <property type="nucleotide sequence ID" value="NZ_CP040856.1"/>
</dbReference>
<evidence type="ECO:0000256" key="1">
    <source>
        <dbReference type="SAM" id="Coils"/>
    </source>
</evidence>
<feature type="region of interest" description="Disordered" evidence="2">
    <location>
        <begin position="704"/>
        <end position="751"/>
    </location>
</feature>
<feature type="compositionally biased region" description="Polar residues" evidence="2">
    <location>
        <begin position="704"/>
        <end position="715"/>
    </location>
</feature>
<feature type="coiled-coil region" evidence="1">
    <location>
        <begin position="609"/>
        <end position="656"/>
    </location>
</feature>
<dbReference type="Proteomes" id="UP000464749">
    <property type="component" value="Plasmid unnamed2"/>
</dbReference>
<evidence type="ECO:0000313" key="4">
    <source>
        <dbReference type="Proteomes" id="UP000464749"/>
    </source>
</evidence>
<reference evidence="3 4" key="1">
    <citation type="submission" date="2019-06" db="EMBL/GenBank/DDBJ databases">
        <title>Whole genome sequencing of Lactobacillus johnsonii strain G2A.</title>
        <authorList>
            <person name="Conlan S."/>
            <person name="Thomas P.J."/>
            <person name="Mullikin J."/>
            <person name="Singer J."/>
            <person name="Weaver C."/>
            <person name="Segre J.A."/>
        </authorList>
    </citation>
    <scope>NUCLEOTIDE SEQUENCE [LARGE SCALE GENOMIC DNA]</scope>
    <source>
        <strain evidence="3 4">G2A</strain>
        <plasmid evidence="3 4">unnamed2</plasmid>
    </source>
</reference>
<accession>A0A9X7XUZ8</accession>
<organism evidence="3 4">
    <name type="scientific">Lactobacillus johnsonii</name>
    <dbReference type="NCBI Taxonomy" id="33959"/>
    <lineage>
        <taxon>Bacteria</taxon>
        <taxon>Bacillati</taxon>
        <taxon>Bacillota</taxon>
        <taxon>Bacilli</taxon>
        <taxon>Lactobacillales</taxon>
        <taxon>Lactobacillaceae</taxon>
        <taxon>Lactobacillus</taxon>
    </lineage>
</organism>
<protein>
    <submittedName>
        <fullName evidence="3">Uncharacterized protein</fullName>
    </submittedName>
</protein>